<accession>A0ABN1N703</accession>
<dbReference type="InterPro" id="IPR035906">
    <property type="entry name" value="MetI-like_sf"/>
</dbReference>
<dbReference type="Gene3D" id="1.10.3720.10">
    <property type="entry name" value="MetI-like"/>
    <property type="match status" value="1"/>
</dbReference>
<keyword evidence="10" id="KW-1185">Reference proteome</keyword>
<feature type="transmembrane region" description="Helical" evidence="7">
    <location>
        <begin position="67"/>
        <end position="95"/>
    </location>
</feature>
<feature type="transmembrane region" description="Helical" evidence="7">
    <location>
        <begin position="198"/>
        <end position="221"/>
    </location>
</feature>
<dbReference type="InterPro" id="IPR050901">
    <property type="entry name" value="BP-dep_ABC_trans_perm"/>
</dbReference>
<evidence type="ECO:0000256" key="2">
    <source>
        <dbReference type="ARBA" id="ARBA00022448"/>
    </source>
</evidence>
<dbReference type="PANTHER" id="PTHR32243:SF18">
    <property type="entry name" value="INNER MEMBRANE ABC TRANSPORTER PERMEASE PROTEIN YCJP"/>
    <property type="match status" value="1"/>
</dbReference>
<gene>
    <name evidence="9" type="ORF">GCM10009559_52640</name>
</gene>
<feature type="transmembrane region" description="Helical" evidence="7">
    <location>
        <begin position="241"/>
        <end position="264"/>
    </location>
</feature>
<dbReference type="SUPFAM" id="SSF161098">
    <property type="entry name" value="MetI-like"/>
    <property type="match status" value="1"/>
</dbReference>
<evidence type="ECO:0000313" key="9">
    <source>
        <dbReference type="EMBL" id="GAA0895756.1"/>
    </source>
</evidence>
<keyword evidence="2 7" id="KW-0813">Transport</keyword>
<dbReference type="PROSITE" id="PS50928">
    <property type="entry name" value="ABC_TM1"/>
    <property type="match status" value="1"/>
</dbReference>
<comment type="subcellular location">
    <subcellularLocation>
        <location evidence="1 7">Cell membrane</location>
        <topology evidence="1 7">Multi-pass membrane protein</topology>
    </subcellularLocation>
</comment>
<reference evidence="9 10" key="1">
    <citation type="journal article" date="2019" name="Int. J. Syst. Evol. Microbiol.">
        <title>The Global Catalogue of Microorganisms (GCM) 10K type strain sequencing project: providing services to taxonomists for standard genome sequencing and annotation.</title>
        <authorList>
            <consortium name="The Broad Institute Genomics Platform"/>
            <consortium name="The Broad Institute Genome Sequencing Center for Infectious Disease"/>
            <person name="Wu L."/>
            <person name="Ma J."/>
        </authorList>
    </citation>
    <scope>NUCLEOTIDE SEQUENCE [LARGE SCALE GENOMIC DNA]</scope>
    <source>
        <strain evidence="9 10">JCM 11117</strain>
    </source>
</reference>
<keyword evidence="6 7" id="KW-0472">Membrane</keyword>
<keyword evidence="4 7" id="KW-0812">Transmembrane</keyword>
<dbReference type="Pfam" id="PF00528">
    <property type="entry name" value="BPD_transp_1"/>
    <property type="match status" value="1"/>
</dbReference>
<keyword evidence="5 7" id="KW-1133">Transmembrane helix</keyword>
<evidence type="ECO:0000313" key="10">
    <source>
        <dbReference type="Proteomes" id="UP001499967"/>
    </source>
</evidence>
<evidence type="ECO:0000256" key="3">
    <source>
        <dbReference type="ARBA" id="ARBA00022475"/>
    </source>
</evidence>
<feature type="domain" description="ABC transmembrane type-1" evidence="8">
    <location>
        <begin position="70"/>
        <end position="265"/>
    </location>
</feature>
<comment type="similarity">
    <text evidence="7">Belongs to the binding-protein-dependent transport system permease family.</text>
</comment>
<dbReference type="PANTHER" id="PTHR32243">
    <property type="entry name" value="MALTOSE TRANSPORT SYSTEM PERMEASE-RELATED"/>
    <property type="match status" value="1"/>
</dbReference>
<dbReference type="CDD" id="cd06261">
    <property type="entry name" value="TM_PBP2"/>
    <property type="match status" value="1"/>
</dbReference>
<feature type="transmembrane region" description="Helical" evidence="7">
    <location>
        <begin position="141"/>
        <end position="161"/>
    </location>
</feature>
<evidence type="ECO:0000256" key="4">
    <source>
        <dbReference type="ARBA" id="ARBA00022692"/>
    </source>
</evidence>
<comment type="caution">
    <text evidence="9">The sequence shown here is derived from an EMBL/GenBank/DDBJ whole genome shotgun (WGS) entry which is preliminary data.</text>
</comment>
<evidence type="ECO:0000256" key="5">
    <source>
        <dbReference type="ARBA" id="ARBA00022989"/>
    </source>
</evidence>
<feature type="transmembrane region" description="Helical" evidence="7">
    <location>
        <begin position="12"/>
        <end position="34"/>
    </location>
</feature>
<evidence type="ECO:0000256" key="1">
    <source>
        <dbReference type="ARBA" id="ARBA00004651"/>
    </source>
</evidence>
<feature type="transmembrane region" description="Helical" evidence="7">
    <location>
        <begin position="102"/>
        <end position="121"/>
    </location>
</feature>
<organism evidence="9 10">
    <name type="scientific">Pseudonocardia zijingensis</name>
    <dbReference type="NCBI Taxonomy" id="153376"/>
    <lineage>
        <taxon>Bacteria</taxon>
        <taxon>Bacillati</taxon>
        <taxon>Actinomycetota</taxon>
        <taxon>Actinomycetes</taxon>
        <taxon>Pseudonocardiales</taxon>
        <taxon>Pseudonocardiaceae</taxon>
        <taxon>Pseudonocardia</taxon>
    </lineage>
</organism>
<name>A0ABN1N703_9PSEU</name>
<dbReference type="InterPro" id="IPR000515">
    <property type="entry name" value="MetI-like"/>
</dbReference>
<evidence type="ECO:0000256" key="6">
    <source>
        <dbReference type="ARBA" id="ARBA00023136"/>
    </source>
</evidence>
<dbReference type="Proteomes" id="UP001499967">
    <property type="component" value="Unassembled WGS sequence"/>
</dbReference>
<proteinExistence type="inferred from homology"/>
<protein>
    <submittedName>
        <fullName evidence="9">Carbohydrate ABC transporter permease</fullName>
    </submittedName>
</protein>
<evidence type="ECO:0000256" key="7">
    <source>
        <dbReference type="RuleBase" id="RU363032"/>
    </source>
</evidence>
<keyword evidence="3" id="KW-1003">Cell membrane</keyword>
<sequence length="279" mass="29131">MIPGMITAPTRALFAVVKALLALAYAVPLAWIVVTSFKSTTQVLTDPNGVVFAPTLDTYREVVGEGAAAIVTSVQISVVVTVVVVALGVPAAFAAAERLSGGAARVIAVALAGLLVLQMIPQPMTVIPLFSVLAQWGILNTLPGLILADVAVMLPFAIMLLRPYAQDVPRALYEAAVIDGAGPWRSFRSITVPMMRNGVFTVASVVFINAWGEFVYAINLLPPGVVPPVSGLLASQNTTYAANWNGLMALAVLTSLPLVVVFAVSQKRLISGLSLGAVK</sequence>
<evidence type="ECO:0000259" key="8">
    <source>
        <dbReference type="PROSITE" id="PS50928"/>
    </source>
</evidence>
<dbReference type="EMBL" id="BAAAHP010000163">
    <property type="protein sequence ID" value="GAA0895756.1"/>
    <property type="molecule type" value="Genomic_DNA"/>
</dbReference>